<gene>
    <name evidence="2" type="ORF">CSSPJE1EN1_LOCUS44</name>
</gene>
<dbReference type="InterPro" id="IPR007573">
    <property type="entry name" value="QWRF"/>
</dbReference>
<dbReference type="PANTHER" id="PTHR31807:SF37">
    <property type="entry name" value="HAUS AUGMIN-LIKE COMPLEX SUBUNIT 8"/>
    <property type="match status" value="1"/>
</dbReference>
<name>A0ABP0VKU8_9BRYO</name>
<evidence type="ECO:0000313" key="2">
    <source>
        <dbReference type="EMBL" id="CAK9254566.1"/>
    </source>
</evidence>
<accession>A0ABP0VKU8</accession>
<dbReference type="Pfam" id="PF04484">
    <property type="entry name" value="QWRF"/>
    <property type="match status" value="1"/>
</dbReference>
<protein>
    <submittedName>
        <fullName evidence="2">Uncharacterized protein</fullName>
    </submittedName>
</protein>
<comment type="similarity">
    <text evidence="1">Belongs to the QWRF family.</text>
</comment>
<keyword evidence="3" id="KW-1185">Reference proteome</keyword>
<evidence type="ECO:0000256" key="1">
    <source>
        <dbReference type="ARBA" id="ARBA00010016"/>
    </source>
</evidence>
<dbReference type="Proteomes" id="UP001497444">
    <property type="component" value="Chromosome 1"/>
</dbReference>
<proteinExistence type="inferred from homology"/>
<sequence>MKKAMIICEEAFVQITSRVVHLEDWGTLEQWRHWNPQSLRVPVSGGAKVDVHAVGEALGSAVDVLNAPQVSVSSLSPKVEKCSWRTHLIQLESERGWSSATLPMSGRTITPNHE</sequence>
<dbReference type="PANTHER" id="PTHR31807">
    <property type="entry name" value="AUGMIN FAMILY MEMBER"/>
    <property type="match status" value="1"/>
</dbReference>
<reference evidence="2 3" key="1">
    <citation type="submission" date="2024-02" db="EMBL/GenBank/DDBJ databases">
        <authorList>
            <consortium name="ELIXIR-Norway"/>
            <consortium name="Elixir Norway"/>
        </authorList>
    </citation>
    <scope>NUCLEOTIDE SEQUENCE [LARGE SCALE GENOMIC DNA]</scope>
</reference>
<evidence type="ECO:0000313" key="3">
    <source>
        <dbReference type="Proteomes" id="UP001497444"/>
    </source>
</evidence>
<organism evidence="2 3">
    <name type="scientific">Sphagnum jensenii</name>
    <dbReference type="NCBI Taxonomy" id="128206"/>
    <lineage>
        <taxon>Eukaryota</taxon>
        <taxon>Viridiplantae</taxon>
        <taxon>Streptophyta</taxon>
        <taxon>Embryophyta</taxon>
        <taxon>Bryophyta</taxon>
        <taxon>Sphagnophytina</taxon>
        <taxon>Sphagnopsida</taxon>
        <taxon>Sphagnales</taxon>
        <taxon>Sphagnaceae</taxon>
        <taxon>Sphagnum</taxon>
    </lineage>
</organism>
<dbReference type="EMBL" id="OZ020096">
    <property type="protein sequence ID" value="CAK9254566.1"/>
    <property type="molecule type" value="Genomic_DNA"/>
</dbReference>